<sequence length="60" mass="6571">MFPGVDRPLILLRSVALQGDLSWPLLMVISIDSSIVDSSELVERERTCDPLLDSARAATT</sequence>
<protein>
    <submittedName>
        <fullName evidence="1">Uncharacterized protein</fullName>
    </submittedName>
</protein>
<comment type="caution">
    <text evidence="1">The sequence shown here is derived from an EMBL/GenBank/DDBJ whole genome shotgun (WGS) entry which is preliminary data.</text>
</comment>
<dbReference type="EMBL" id="VSRR010007116">
    <property type="protein sequence ID" value="MPC46246.1"/>
    <property type="molecule type" value="Genomic_DNA"/>
</dbReference>
<evidence type="ECO:0000313" key="2">
    <source>
        <dbReference type="Proteomes" id="UP000324222"/>
    </source>
</evidence>
<keyword evidence="2" id="KW-1185">Reference proteome</keyword>
<dbReference type="AlphaFoldDB" id="A0A5B7FL62"/>
<proteinExistence type="predicted"/>
<organism evidence="1 2">
    <name type="scientific">Portunus trituberculatus</name>
    <name type="common">Swimming crab</name>
    <name type="synonym">Neptunus trituberculatus</name>
    <dbReference type="NCBI Taxonomy" id="210409"/>
    <lineage>
        <taxon>Eukaryota</taxon>
        <taxon>Metazoa</taxon>
        <taxon>Ecdysozoa</taxon>
        <taxon>Arthropoda</taxon>
        <taxon>Crustacea</taxon>
        <taxon>Multicrustacea</taxon>
        <taxon>Malacostraca</taxon>
        <taxon>Eumalacostraca</taxon>
        <taxon>Eucarida</taxon>
        <taxon>Decapoda</taxon>
        <taxon>Pleocyemata</taxon>
        <taxon>Brachyura</taxon>
        <taxon>Eubrachyura</taxon>
        <taxon>Portunoidea</taxon>
        <taxon>Portunidae</taxon>
        <taxon>Portuninae</taxon>
        <taxon>Portunus</taxon>
    </lineage>
</organism>
<gene>
    <name evidence="1" type="ORF">E2C01_039960</name>
</gene>
<name>A0A5B7FL62_PORTR</name>
<dbReference type="Proteomes" id="UP000324222">
    <property type="component" value="Unassembled WGS sequence"/>
</dbReference>
<evidence type="ECO:0000313" key="1">
    <source>
        <dbReference type="EMBL" id="MPC46246.1"/>
    </source>
</evidence>
<accession>A0A5B7FL62</accession>
<reference evidence="1 2" key="1">
    <citation type="submission" date="2019-05" db="EMBL/GenBank/DDBJ databases">
        <title>Another draft genome of Portunus trituberculatus and its Hox gene families provides insights of decapod evolution.</title>
        <authorList>
            <person name="Jeong J.-H."/>
            <person name="Song I."/>
            <person name="Kim S."/>
            <person name="Choi T."/>
            <person name="Kim D."/>
            <person name="Ryu S."/>
            <person name="Kim W."/>
        </authorList>
    </citation>
    <scope>NUCLEOTIDE SEQUENCE [LARGE SCALE GENOMIC DNA]</scope>
    <source>
        <tissue evidence="1">Muscle</tissue>
    </source>
</reference>